<dbReference type="PANTHER" id="PTHR11758">
    <property type="entry name" value="40S RIBOSOMAL PROTEIN S15A"/>
    <property type="match status" value="1"/>
</dbReference>
<keyword evidence="2 6" id="KW-0689">Ribosomal protein</keyword>
<dbReference type="Pfam" id="PF00410">
    <property type="entry name" value="Ribosomal_S8"/>
    <property type="match status" value="1"/>
</dbReference>
<sequence length="123" mass="13503">MYIDLLIKIKNAQNAGKKTLKVSHTKGDQAVLNVLESSGFLKKSEVKGRGVKKVVEINLNPERPIQGVKLISRPSLRRYAGYGDFRRVKGGRGILIVSTSKGILSGEAARREKVGGEMLAEVW</sequence>
<evidence type="ECO:0000313" key="7">
    <source>
        <dbReference type="EMBL" id="OGG39009.1"/>
    </source>
</evidence>
<organism evidence="7 8">
    <name type="scientific">Candidatus Jorgensenbacteria bacterium GWC1_48_12</name>
    <dbReference type="NCBI Taxonomy" id="1798469"/>
    <lineage>
        <taxon>Bacteria</taxon>
        <taxon>Candidatus Joergenseniibacteriota</taxon>
    </lineage>
</organism>
<dbReference type="GO" id="GO:0005737">
    <property type="term" value="C:cytoplasm"/>
    <property type="evidence" value="ECO:0007669"/>
    <property type="project" value="UniProtKB-ARBA"/>
</dbReference>
<evidence type="ECO:0000313" key="8">
    <source>
        <dbReference type="Proteomes" id="UP000179324"/>
    </source>
</evidence>
<gene>
    <name evidence="7" type="ORF">A2127_01540</name>
</gene>
<evidence type="ECO:0000256" key="4">
    <source>
        <dbReference type="ARBA" id="ARBA00035258"/>
    </source>
</evidence>
<dbReference type="EMBL" id="MFKI01000020">
    <property type="protein sequence ID" value="OGG39009.1"/>
    <property type="molecule type" value="Genomic_DNA"/>
</dbReference>
<accession>A0A1F6BQ00</accession>
<evidence type="ECO:0000256" key="3">
    <source>
        <dbReference type="ARBA" id="ARBA00023274"/>
    </source>
</evidence>
<name>A0A1F6BQ00_9BACT</name>
<dbReference type="InterPro" id="IPR035987">
    <property type="entry name" value="Ribosomal_uS8_sf"/>
</dbReference>
<dbReference type="SUPFAM" id="SSF56047">
    <property type="entry name" value="Ribosomal protein S8"/>
    <property type="match status" value="1"/>
</dbReference>
<dbReference type="InterPro" id="IPR047863">
    <property type="entry name" value="Ribosomal_uS8_CS"/>
</dbReference>
<dbReference type="GO" id="GO:1990904">
    <property type="term" value="C:ribonucleoprotein complex"/>
    <property type="evidence" value="ECO:0007669"/>
    <property type="project" value="UniProtKB-KW"/>
</dbReference>
<dbReference type="FunFam" id="3.30.1490.10:FF:000001">
    <property type="entry name" value="30S ribosomal protein S8"/>
    <property type="match status" value="1"/>
</dbReference>
<dbReference type="Proteomes" id="UP000179324">
    <property type="component" value="Unassembled WGS sequence"/>
</dbReference>
<dbReference type="GO" id="GO:0005840">
    <property type="term" value="C:ribosome"/>
    <property type="evidence" value="ECO:0007669"/>
    <property type="project" value="UniProtKB-KW"/>
</dbReference>
<dbReference type="GO" id="GO:0003735">
    <property type="term" value="F:structural constituent of ribosome"/>
    <property type="evidence" value="ECO:0007669"/>
    <property type="project" value="InterPro"/>
</dbReference>
<keyword evidence="3 6" id="KW-0687">Ribonucleoprotein</keyword>
<dbReference type="InterPro" id="IPR000630">
    <property type="entry name" value="Ribosomal_uS8"/>
</dbReference>
<evidence type="ECO:0000256" key="5">
    <source>
        <dbReference type="ARBA" id="ARBA00035525"/>
    </source>
</evidence>
<dbReference type="Gene3D" id="3.30.1370.30">
    <property type="match status" value="1"/>
</dbReference>
<dbReference type="GO" id="GO:0006412">
    <property type="term" value="P:translation"/>
    <property type="evidence" value="ECO:0007669"/>
    <property type="project" value="InterPro"/>
</dbReference>
<evidence type="ECO:0000256" key="6">
    <source>
        <dbReference type="RuleBase" id="RU003660"/>
    </source>
</evidence>
<evidence type="ECO:0000256" key="1">
    <source>
        <dbReference type="ARBA" id="ARBA00006471"/>
    </source>
</evidence>
<comment type="similarity">
    <text evidence="1 6">Belongs to the universal ribosomal protein uS8 family.</text>
</comment>
<reference evidence="7 8" key="1">
    <citation type="journal article" date="2016" name="Nat. Commun.">
        <title>Thousands of microbial genomes shed light on interconnected biogeochemical processes in an aquifer system.</title>
        <authorList>
            <person name="Anantharaman K."/>
            <person name="Brown C.T."/>
            <person name="Hug L.A."/>
            <person name="Sharon I."/>
            <person name="Castelle C.J."/>
            <person name="Probst A.J."/>
            <person name="Thomas B.C."/>
            <person name="Singh A."/>
            <person name="Wilkins M.J."/>
            <person name="Karaoz U."/>
            <person name="Brodie E.L."/>
            <person name="Williams K.H."/>
            <person name="Hubbard S.S."/>
            <person name="Banfield J.F."/>
        </authorList>
    </citation>
    <scope>NUCLEOTIDE SEQUENCE [LARGE SCALE GENOMIC DNA]</scope>
</reference>
<dbReference type="Gene3D" id="3.30.1490.10">
    <property type="match status" value="1"/>
</dbReference>
<evidence type="ECO:0000256" key="2">
    <source>
        <dbReference type="ARBA" id="ARBA00022980"/>
    </source>
</evidence>
<dbReference type="PROSITE" id="PS00053">
    <property type="entry name" value="RIBOSOMAL_S8"/>
    <property type="match status" value="1"/>
</dbReference>
<protein>
    <recommendedName>
        <fullName evidence="4">Small ribosomal subunit protein uS8</fullName>
    </recommendedName>
    <alternativeName>
        <fullName evidence="5">30S ribosomal protein S8</fullName>
    </alternativeName>
</protein>
<proteinExistence type="inferred from homology"/>
<comment type="caution">
    <text evidence="7">The sequence shown here is derived from an EMBL/GenBank/DDBJ whole genome shotgun (WGS) entry which is preliminary data.</text>
</comment>
<dbReference type="AlphaFoldDB" id="A0A1F6BQ00"/>